<dbReference type="PANTHER" id="PTHR43767">
    <property type="entry name" value="LONG-CHAIN-FATTY-ACID--COA LIGASE"/>
    <property type="match status" value="1"/>
</dbReference>
<feature type="domain" description="AMP-dependent synthetase/ligase" evidence="2">
    <location>
        <begin position="8"/>
        <end position="374"/>
    </location>
</feature>
<dbReference type="SUPFAM" id="SSF56801">
    <property type="entry name" value="Acetyl-CoA synthetase-like"/>
    <property type="match status" value="1"/>
</dbReference>
<evidence type="ECO:0000256" key="1">
    <source>
        <dbReference type="SAM" id="MobiDB-lite"/>
    </source>
</evidence>
<dbReference type="InterPro" id="IPR042099">
    <property type="entry name" value="ANL_N_sf"/>
</dbReference>
<name>A0ABW1NW10_9ACTN</name>
<evidence type="ECO:0000259" key="3">
    <source>
        <dbReference type="Pfam" id="PF13193"/>
    </source>
</evidence>
<dbReference type="InterPro" id="IPR045851">
    <property type="entry name" value="AMP-bd_C_sf"/>
</dbReference>
<dbReference type="InterPro" id="IPR000873">
    <property type="entry name" value="AMP-dep_synth/lig_dom"/>
</dbReference>
<feature type="domain" description="AMP-binding enzyme C-terminal" evidence="3">
    <location>
        <begin position="424"/>
        <end position="499"/>
    </location>
</feature>
<dbReference type="PANTHER" id="PTHR43767:SF1">
    <property type="entry name" value="NONRIBOSOMAL PEPTIDE SYNTHASE PES1 (EUROFUNG)-RELATED"/>
    <property type="match status" value="1"/>
</dbReference>
<evidence type="ECO:0000313" key="5">
    <source>
        <dbReference type="Proteomes" id="UP001596137"/>
    </source>
</evidence>
<evidence type="ECO:0000259" key="2">
    <source>
        <dbReference type="Pfam" id="PF00501"/>
    </source>
</evidence>
<sequence length="534" mass="57215">MRIENLLRQNAVRRGDLPAVICAERRLTWAELDLESDRLAAALLALGFRAQERVALVMANSHHIVTAFYGLWKINLVAVGINPRMTAPEITRILAHSGASAVICDTPAAVEAAAAVPGVRAVFTAGLDGPEGGGHRTLTELIASGDPAGVPETGDGGDLRSLRYTSGTTGASKGCMATHDQQLASTANYLCEINVPRGGPTWISVPLTLGVGASYVTTTAYLGVPLLLRRRFDPAAFVADVAEHGVEHAFLVPTMLVDLVRALPGLDVSGARRLKLIGYGGASVSWSLIRSLAEALDVDFYHAFGATEAGGFTALLTPEDHRRFLGEGATSIVPVGRPAAFADVKIFDAEDREVAPRQTGEMRIRAASVFSGYWSRPELTRQVLKDGWLRLGDMAWRDERGYIYLADRAQGVIRSGAQNVYAGEVEAVLQACPGVARGAVIGVPHERFGESVKALVQRVPGGDVTERQVLDYCAERLAGYKRPREVEFVAELPVDEGGKIRRAELKRVTGARPLGEATPASEAVPAEAVKEFRR</sequence>
<protein>
    <submittedName>
        <fullName evidence="4">Class I adenylate-forming enzyme family protein</fullName>
    </submittedName>
</protein>
<dbReference type="Gene3D" id="3.40.50.12780">
    <property type="entry name" value="N-terminal domain of ligase-like"/>
    <property type="match status" value="1"/>
</dbReference>
<comment type="caution">
    <text evidence="4">The sequence shown here is derived from an EMBL/GenBank/DDBJ whole genome shotgun (WGS) entry which is preliminary data.</text>
</comment>
<organism evidence="4 5">
    <name type="scientific">Sphaerisporangium aureirubrum</name>
    <dbReference type="NCBI Taxonomy" id="1544736"/>
    <lineage>
        <taxon>Bacteria</taxon>
        <taxon>Bacillati</taxon>
        <taxon>Actinomycetota</taxon>
        <taxon>Actinomycetes</taxon>
        <taxon>Streptosporangiales</taxon>
        <taxon>Streptosporangiaceae</taxon>
        <taxon>Sphaerisporangium</taxon>
    </lineage>
</organism>
<dbReference type="InterPro" id="IPR050237">
    <property type="entry name" value="ATP-dep_AMP-bd_enzyme"/>
</dbReference>
<gene>
    <name evidence="4" type="ORF">ACFP1K_37505</name>
</gene>
<dbReference type="PROSITE" id="PS00455">
    <property type="entry name" value="AMP_BINDING"/>
    <property type="match status" value="1"/>
</dbReference>
<dbReference type="EMBL" id="JBHSRF010000106">
    <property type="protein sequence ID" value="MFC6086912.1"/>
    <property type="molecule type" value="Genomic_DNA"/>
</dbReference>
<feature type="region of interest" description="Disordered" evidence="1">
    <location>
        <begin position="512"/>
        <end position="534"/>
    </location>
</feature>
<keyword evidence="5" id="KW-1185">Reference proteome</keyword>
<evidence type="ECO:0000313" key="4">
    <source>
        <dbReference type="EMBL" id="MFC6086912.1"/>
    </source>
</evidence>
<dbReference type="Pfam" id="PF00501">
    <property type="entry name" value="AMP-binding"/>
    <property type="match status" value="1"/>
</dbReference>
<dbReference type="Pfam" id="PF13193">
    <property type="entry name" value="AMP-binding_C"/>
    <property type="match status" value="1"/>
</dbReference>
<dbReference type="RefSeq" id="WP_380762558.1">
    <property type="nucleotide sequence ID" value="NZ_JBHSRF010000106.1"/>
</dbReference>
<dbReference type="Proteomes" id="UP001596137">
    <property type="component" value="Unassembled WGS sequence"/>
</dbReference>
<dbReference type="InterPro" id="IPR020845">
    <property type="entry name" value="AMP-binding_CS"/>
</dbReference>
<dbReference type="InterPro" id="IPR025110">
    <property type="entry name" value="AMP-bd_C"/>
</dbReference>
<dbReference type="Gene3D" id="3.30.300.30">
    <property type="match status" value="1"/>
</dbReference>
<proteinExistence type="predicted"/>
<accession>A0ABW1NW10</accession>
<reference evidence="5" key="1">
    <citation type="journal article" date="2019" name="Int. J. Syst. Evol. Microbiol.">
        <title>The Global Catalogue of Microorganisms (GCM) 10K type strain sequencing project: providing services to taxonomists for standard genome sequencing and annotation.</title>
        <authorList>
            <consortium name="The Broad Institute Genomics Platform"/>
            <consortium name="The Broad Institute Genome Sequencing Center for Infectious Disease"/>
            <person name="Wu L."/>
            <person name="Ma J."/>
        </authorList>
    </citation>
    <scope>NUCLEOTIDE SEQUENCE [LARGE SCALE GENOMIC DNA]</scope>
    <source>
        <strain evidence="5">JCM 30346</strain>
    </source>
</reference>